<accession>A0ABY4VI83</accession>
<sequence length="69" mass="7746">MFHRLRKARLFLGWFGLLIAMPFFLWGLAGVLNIVPSMIQYFGIQGIGIPAMITISGLLLAAVGFWDYD</sequence>
<keyword evidence="1" id="KW-0472">Membrane</keyword>
<dbReference type="RefSeq" id="WP_252084013.1">
    <property type="nucleotide sequence ID" value="NZ_CP092418.1"/>
</dbReference>
<organism evidence="2 3">
    <name type="scientific">Microbulbifer variabilis</name>
    <dbReference type="NCBI Taxonomy" id="266805"/>
    <lineage>
        <taxon>Bacteria</taxon>
        <taxon>Pseudomonadati</taxon>
        <taxon>Pseudomonadota</taxon>
        <taxon>Gammaproteobacteria</taxon>
        <taxon>Cellvibrionales</taxon>
        <taxon>Microbulbiferaceae</taxon>
        <taxon>Microbulbifer</taxon>
    </lineage>
</organism>
<name>A0ABY4VI83_9GAMM</name>
<keyword evidence="1" id="KW-0812">Transmembrane</keyword>
<feature type="transmembrane region" description="Helical" evidence="1">
    <location>
        <begin position="12"/>
        <end position="35"/>
    </location>
</feature>
<reference evidence="2" key="1">
    <citation type="submission" date="2022-02" db="EMBL/GenBank/DDBJ databases">
        <title>Coral-associated bacteria.</title>
        <authorList>
            <person name="Tang K."/>
            <person name="Wang X."/>
        </authorList>
    </citation>
    <scope>NUCLEOTIDE SEQUENCE</scope>
    <source>
        <strain evidence="2">SCSIO 43006</strain>
    </source>
</reference>
<protein>
    <submittedName>
        <fullName evidence="2">Uncharacterized protein</fullName>
    </submittedName>
</protein>
<dbReference type="Proteomes" id="UP001055658">
    <property type="component" value="Chromosome"/>
</dbReference>
<evidence type="ECO:0000313" key="3">
    <source>
        <dbReference type="Proteomes" id="UP001055658"/>
    </source>
</evidence>
<keyword evidence="3" id="KW-1185">Reference proteome</keyword>
<proteinExistence type="predicted"/>
<evidence type="ECO:0000256" key="1">
    <source>
        <dbReference type="SAM" id="Phobius"/>
    </source>
</evidence>
<keyword evidence="1" id="KW-1133">Transmembrane helix</keyword>
<gene>
    <name evidence="2" type="ORF">MJO52_00270</name>
</gene>
<dbReference type="EMBL" id="CP092418">
    <property type="protein sequence ID" value="USD21609.1"/>
    <property type="molecule type" value="Genomic_DNA"/>
</dbReference>
<feature type="transmembrane region" description="Helical" evidence="1">
    <location>
        <begin position="41"/>
        <end position="66"/>
    </location>
</feature>
<evidence type="ECO:0000313" key="2">
    <source>
        <dbReference type="EMBL" id="USD21609.1"/>
    </source>
</evidence>